<protein>
    <submittedName>
        <fullName evidence="2">Glycerophosphodiester phosphodiesterase</fullName>
    </submittedName>
</protein>
<dbReference type="KEGG" id="nod:FOH10_14570"/>
<proteinExistence type="predicted"/>
<evidence type="ECO:0000313" key="3">
    <source>
        <dbReference type="Proteomes" id="UP000317039"/>
    </source>
</evidence>
<dbReference type="GeneID" id="80333605"/>
<dbReference type="PROSITE" id="PS51704">
    <property type="entry name" value="GP_PDE"/>
    <property type="match status" value="1"/>
</dbReference>
<name>A0A516NLJ3_9NOCA</name>
<dbReference type="RefSeq" id="WP_143981118.1">
    <property type="nucleotide sequence ID" value="NZ_CP041695.1"/>
</dbReference>
<dbReference type="AlphaFoldDB" id="A0A516NLJ3"/>
<dbReference type="InterPro" id="IPR017946">
    <property type="entry name" value="PLC-like_Pdiesterase_TIM-brl"/>
</dbReference>
<sequence>MALVTGLTLAATGAPAVAQDASPATVAHRGASAYAPENTVAATRLAAEQGATMVELDVRRTADDRLVVIRDETLERTTDAAARYPDRAPWRVAEFSLGEIRTLDAGSWFAPAYAGEPVPELGDVLRTLGDGPSGLLLEVKLTDAKDGVAELVSRELRAVPGWADTGPDRRRLMVQSLDWEFLREFHALEPDIPLGGLSQSRPAADELDALAIHSGMVHISADDVDADYMALARARGLEVFAYVVNDTRNMRRLIEVGVGGIMTDVPDVLGCVVRT</sequence>
<dbReference type="SUPFAM" id="SSF51695">
    <property type="entry name" value="PLC-like phosphodiesterases"/>
    <property type="match status" value="1"/>
</dbReference>
<dbReference type="GO" id="GO:0006629">
    <property type="term" value="P:lipid metabolic process"/>
    <property type="evidence" value="ECO:0007669"/>
    <property type="project" value="InterPro"/>
</dbReference>
<evidence type="ECO:0000313" key="2">
    <source>
        <dbReference type="EMBL" id="QDP79756.1"/>
    </source>
</evidence>
<dbReference type="Gene3D" id="3.20.20.190">
    <property type="entry name" value="Phosphatidylinositol (PI) phosphodiesterase"/>
    <property type="match status" value="1"/>
</dbReference>
<accession>A0A516NLJ3</accession>
<dbReference type="InterPro" id="IPR030395">
    <property type="entry name" value="GP_PDE_dom"/>
</dbReference>
<evidence type="ECO:0000259" key="1">
    <source>
        <dbReference type="PROSITE" id="PS51704"/>
    </source>
</evidence>
<dbReference type="Pfam" id="PF03009">
    <property type="entry name" value="GDPD"/>
    <property type="match status" value="1"/>
</dbReference>
<organism evidence="2 3">
    <name type="scientific">Nocardia otitidiscaviarum</name>
    <dbReference type="NCBI Taxonomy" id="1823"/>
    <lineage>
        <taxon>Bacteria</taxon>
        <taxon>Bacillati</taxon>
        <taxon>Actinomycetota</taxon>
        <taxon>Actinomycetes</taxon>
        <taxon>Mycobacteriales</taxon>
        <taxon>Nocardiaceae</taxon>
        <taxon>Nocardia</taxon>
    </lineage>
</organism>
<gene>
    <name evidence="2" type="ORF">FOH10_14570</name>
</gene>
<dbReference type="EMBL" id="CP041695">
    <property type="protein sequence ID" value="QDP79756.1"/>
    <property type="molecule type" value="Genomic_DNA"/>
</dbReference>
<dbReference type="PANTHER" id="PTHR46211">
    <property type="entry name" value="GLYCEROPHOSPHORYL DIESTER PHOSPHODIESTERASE"/>
    <property type="match status" value="1"/>
</dbReference>
<dbReference type="Proteomes" id="UP000317039">
    <property type="component" value="Chromosome"/>
</dbReference>
<reference evidence="2 3" key="1">
    <citation type="submission" date="2019-07" db="EMBL/GenBank/DDBJ databases">
        <title>Complete Genome Sequence and Methylome Analysis of Nocardia otitidis-caviarum NEB252.</title>
        <authorList>
            <person name="Fomenkov A."/>
            <person name="Anton B.P."/>
            <person name="Vincze T."/>
            <person name="Roberts R.J."/>
        </authorList>
    </citation>
    <scope>NUCLEOTIDE SEQUENCE [LARGE SCALE GENOMIC DNA]</scope>
    <source>
        <strain evidence="2 3">NEB252</strain>
    </source>
</reference>
<dbReference type="PANTHER" id="PTHR46211:SF1">
    <property type="entry name" value="GLYCEROPHOSPHODIESTER PHOSPHODIESTERASE, CYTOPLASMIC"/>
    <property type="match status" value="1"/>
</dbReference>
<feature type="domain" description="GP-PDE" evidence="1">
    <location>
        <begin position="23"/>
        <end position="273"/>
    </location>
</feature>
<dbReference type="GO" id="GO:0008081">
    <property type="term" value="F:phosphoric diester hydrolase activity"/>
    <property type="evidence" value="ECO:0007669"/>
    <property type="project" value="InterPro"/>
</dbReference>